<dbReference type="EMBL" id="JBGUBD010000011">
    <property type="protein sequence ID" value="MFA9479727.1"/>
    <property type="molecule type" value="Genomic_DNA"/>
</dbReference>
<proteinExistence type="predicted"/>
<comment type="caution">
    <text evidence="1">The sequence shown here is derived from an EMBL/GenBank/DDBJ whole genome shotgun (WGS) entry which is preliminary data.</text>
</comment>
<evidence type="ECO:0000313" key="2">
    <source>
        <dbReference type="Proteomes" id="UP001575105"/>
    </source>
</evidence>
<dbReference type="RefSeq" id="WP_425346650.1">
    <property type="nucleotide sequence ID" value="NZ_JBGUBD010000011.1"/>
</dbReference>
<sequence>MRKLFVAGLSSLLADLGKVPADTPATGIQMFDELSRDQQLMLLWQVAEPLLVEACPAPEPTIHLDLTVAAIYRHALDRTLQEVHGRVVSRTWRQIVLDVQRALDLIRCVEMDTRDEGKWESVVEIARDRLVRTELAWEHLDRMLDDPGLARRAREGWDLPRDYFCAVAPDPTPQEASAAKERLAKFTDSGLASESPAAEPRELLIAASLRNLVDLPEDEPLYALYRRGDPQAVGVFWSKPDAYKAGMHFDKPAVVKKIRGGVRQRRQDHGAATDKTGD</sequence>
<evidence type="ECO:0000313" key="1">
    <source>
        <dbReference type="EMBL" id="MFA9479727.1"/>
    </source>
</evidence>
<accession>A0ABV4UA81</accession>
<evidence type="ECO:0008006" key="3">
    <source>
        <dbReference type="Google" id="ProtNLM"/>
    </source>
</evidence>
<name>A0ABV4UA81_9BACT</name>
<reference evidence="1 2" key="1">
    <citation type="submission" date="2024-08" db="EMBL/GenBank/DDBJ databases">
        <title>Whole-genome sequencing of halo(alkali)philic microorganisms from hypersaline lakes.</title>
        <authorList>
            <person name="Sorokin D.Y."/>
            <person name="Merkel A.Y."/>
            <person name="Messina E."/>
            <person name="Yakimov M."/>
        </authorList>
    </citation>
    <scope>NUCLEOTIDE SEQUENCE [LARGE SCALE GENOMIC DNA]</scope>
    <source>
        <strain evidence="1 2">AB-hyl4</strain>
    </source>
</reference>
<keyword evidence="2" id="KW-1185">Reference proteome</keyword>
<dbReference type="Proteomes" id="UP001575105">
    <property type="component" value="Unassembled WGS sequence"/>
</dbReference>
<organism evidence="1 2">
    <name type="scientific">Natronomicrosphaera hydrolytica</name>
    <dbReference type="NCBI Taxonomy" id="3242702"/>
    <lineage>
        <taxon>Bacteria</taxon>
        <taxon>Pseudomonadati</taxon>
        <taxon>Planctomycetota</taxon>
        <taxon>Phycisphaerae</taxon>
        <taxon>Phycisphaerales</taxon>
        <taxon>Phycisphaeraceae</taxon>
        <taxon>Natronomicrosphaera</taxon>
    </lineage>
</organism>
<gene>
    <name evidence="1" type="ORF">ACERK3_15680</name>
</gene>
<protein>
    <recommendedName>
        <fullName evidence="3">Halocarboxylic acid dehydrogenase DehI</fullName>
    </recommendedName>
</protein>